<keyword evidence="1" id="KW-1133">Transmembrane helix</keyword>
<gene>
    <name evidence="2" type="ORF">A2704_05905</name>
</gene>
<dbReference type="Proteomes" id="UP000176445">
    <property type="component" value="Unassembled WGS sequence"/>
</dbReference>
<feature type="transmembrane region" description="Helical" evidence="1">
    <location>
        <begin position="75"/>
        <end position="96"/>
    </location>
</feature>
<keyword evidence="1" id="KW-0812">Transmembrane</keyword>
<sequence length="134" mass="15094">MYAYSYRPSKVLVAIAIAAFLMVGIFGIFHSMDMNSKGEISNCPFMGIVAICNMSPFEHIAAWQNMFASIPNQTIVLTLLLLALSFAFSRLLLFAFPRDGDREPQRLFSRAREPRVTDPLRLALARGIIHPKIF</sequence>
<proteinExistence type="predicted"/>
<dbReference type="EMBL" id="MFKW01000052">
    <property type="protein sequence ID" value="OGG50441.1"/>
    <property type="molecule type" value="Genomic_DNA"/>
</dbReference>
<reference evidence="2 3" key="1">
    <citation type="journal article" date="2016" name="Nat. Commun.">
        <title>Thousands of microbial genomes shed light on interconnected biogeochemical processes in an aquifer system.</title>
        <authorList>
            <person name="Anantharaman K."/>
            <person name="Brown C.T."/>
            <person name="Hug L.A."/>
            <person name="Sharon I."/>
            <person name="Castelle C.J."/>
            <person name="Probst A.J."/>
            <person name="Thomas B.C."/>
            <person name="Singh A."/>
            <person name="Wilkins M.J."/>
            <person name="Karaoz U."/>
            <person name="Brodie E.L."/>
            <person name="Williams K.H."/>
            <person name="Hubbard S.S."/>
            <person name="Banfield J.F."/>
        </authorList>
    </citation>
    <scope>NUCLEOTIDE SEQUENCE [LARGE SCALE GENOMIC DNA]</scope>
</reference>
<protein>
    <submittedName>
        <fullName evidence="2">Uncharacterized protein</fullName>
    </submittedName>
</protein>
<feature type="transmembrane region" description="Helical" evidence="1">
    <location>
        <begin position="12"/>
        <end position="32"/>
    </location>
</feature>
<organism evidence="2 3">
    <name type="scientific">Candidatus Kaiserbacteria bacterium RIFCSPHIGHO2_01_FULL_54_36b</name>
    <dbReference type="NCBI Taxonomy" id="1798483"/>
    <lineage>
        <taxon>Bacteria</taxon>
        <taxon>Candidatus Kaiseribacteriota</taxon>
    </lineage>
</organism>
<dbReference type="AlphaFoldDB" id="A0A1F6CN66"/>
<name>A0A1F6CN66_9BACT</name>
<evidence type="ECO:0000313" key="2">
    <source>
        <dbReference type="EMBL" id="OGG50441.1"/>
    </source>
</evidence>
<accession>A0A1F6CN66</accession>
<comment type="caution">
    <text evidence="2">The sequence shown here is derived from an EMBL/GenBank/DDBJ whole genome shotgun (WGS) entry which is preliminary data.</text>
</comment>
<evidence type="ECO:0000313" key="3">
    <source>
        <dbReference type="Proteomes" id="UP000176445"/>
    </source>
</evidence>
<evidence type="ECO:0000256" key="1">
    <source>
        <dbReference type="SAM" id="Phobius"/>
    </source>
</evidence>
<keyword evidence="1" id="KW-0472">Membrane</keyword>